<proteinExistence type="predicted"/>
<sequence>MMKLLARAESPEQSSSTCGCNDLDEGKSRCCKSGQNEFSYLQSINAPGLLNIYDRLIPAASRITTRVKNEDKADSTYQSHVSATNP</sequence>
<feature type="compositionally biased region" description="Polar residues" evidence="1">
    <location>
        <begin position="75"/>
        <end position="86"/>
    </location>
</feature>
<gene>
    <name evidence="2" type="ORF">P7K49_024465</name>
</gene>
<evidence type="ECO:0000313" key="3">
    <source>
        <dbReference type="Proteomes" id="UP001266305"/>
    </source>
</evidence>
<dbReference type="EMBL" id="JASSZA010000011">
    <property type="protein sequence ID" value="KAK2099014.1"/>
    <property type="molecule type" value="Genomic_DNA"/>
</dbReference>
<dbReference type="Proteomes" id="UP001266305">
    <property type="component" value="Unassembled WGS sequence"/>
</dbReference>
<feature type="region of interest" description="Disordered" evidence="1">
    <location>
        <begin position="1"/>
        <end position="24"/>
    </location>
</feature>
<feature type="region of interest" description="Disordered" evidence="1">
    <location>
        <begin position="67"/>
        <end position="86"/>
    </location>
</feature>
<evidence type="ECO:0008006" key="4">
    <source>
        <dbReference type="Google" id="ProtNLM"/>
    </source>
</evidence>
<keyword evidence="3" id="KW-1185">Reference proteome</keyword>
<comment type="caution">
    <text evidence="2">The sequence shown here is derived from an EMBL/GenBank/DDBJ whole genome shotgun (WGS) entry which is preliminary data.</text>
</comment>
<evidence type="ECO:0000256" key="1">
    <source>
        <dbReference type="SAM" id="MobiDB-lite"/>
    </source>
</evidence>
<evidence type="ECO:0000313" key="2">
    <source>
        <dbReference type="EMBL" id="KAK2099014.1"/>
    </source>
</evidence>
<protein>
    <recommendedName>
        <fullName evidence="4">Tyrosinase</fullName>
    </recommendedName>
</protein>
<reference evidence="2 3" key="1">
    <citation type="submission" date="2023-05" db="EMBL/GenBank/DDBJ databases">
        <title>B98-5 Cell Line De Novo Hybrid Assembly: An Optical Mapping Approach.</title>
        <authorList>
            <person name="Kananen K."/>
            <person name="Auerbach J.A."/>
            <person name="Kautto E."/>
            <person name="Blachly J.S."/>
        </authorList>
    </citation>
    <scope>NUCLEOTIDE SEQUENCE [LARGE SCALE GENOMIC DNA]</scope>
    <source>
        <strain evidence="2">B95-8</strain>
        <tissue evidence="2">Cell line</tissue>
    </source>
</reference>
<accession>A0ABQ9UPK1</accession>
<name>A0ABQ9UPK1_SAGOE</name>
<organism evidence="2 3">
    <name type="scientific">Saguinus oedipus</name>
    <name type="common">Cotton-top tamarin</name>
    <name type="synonym">Oedipomidas oedipus</name>
    <dbReference type="NCBI Taxonomy" id="9490"/>
    <lineage>
        <taxon>Eukaryota</taxon>
        <taxon>Metazoa</taxon>
        <taxon>Chordata</taxon>
        <taxon>Craniata</taxon>
        <taxon>Vertebrata</taxon>
        <taxon>Euteleostomi</taxon>
        <taxon>Mammalia</taxon>
        <taxon>Eutheria</taxon>
        <taxon>Euarchontoglires</taxon>
        <taxon>Primates</taxon>
        <taxon>Haplorrhini</taxon>
        <taxon>Platyrrhini</taxon>
        <taxon>Cebidae</taxon>
        <taxon>Callitrichinae</taxon>
        <taxon>Saguinus</taxon>
    </lineage>
</organism>